<dbReference type="EMBL" id="AYTS01000106">
    <property type="protein sequence ID" value="OOP56002.1"/>
    <property type="molecule type" value="Genomic_DNA"/>
</dbReference>
<protein>
    <recommendedName>
        <fullName evidence="3">PAC domain-containing protein</fullName>
    </recommendedName>
</protein>
<proteinExistence type="predicted"/>
<dbReference type="STRING" id="1004156.AYP45_11425"/>
<gene>
    <name evidence="1" type="ORF">AYP45_11425</name>
</gene>
<evidence type="ECO:0008006" key="3">
    <source>
        <dbReference type="Google" id="ProtNLM"/>
    </source>
</evidence>
<reference evidence="1 2" key="1">
    <citation type="journal article" date="2017" name="Water Res.">
        <title>Discovery and metagenomic analysis of an anammox bacterial enrichment related to Candidatus "Brocadia caroliniensis" in a full-scale glycerol-fed nitritation-denitritation separate centrate treatment process.</title>
        <authorList>
            <person name="Park H."/>
            <person name="Brotto A.C."/>
            <person name="van Loosdrecht M.C."/>
            <person name="Chandran K."/>
        </authorList>
    </citation>
    <scope>NUCLEOTIDE SEQUENCE [LARGE SCALE GENOMIC DNA]</scope>
    <source>
        <strain evidence="1">26THWARD</strain>
    </source>
</reference>
<organism evidence="1 2">
    <name type="scientific">Candidatus Brocadia carolinensis</name>
    <dbReference type="NCBI Taxonomy" id="1004156"/>
    <lineage>
        <taxon>Bacteria</taxon>
        <taxon>Pseudomonadati</taxon>
        <taxon>Planctomycetota</taxon>
        <taxon>Candidatus Brocadiia</taxon>
        <taxon>Candidatus Brocadiales</taxon>
        <taxon>Candidatus Brocadiaceae</taxon>
        <taxon>Candidatus Brocadia</taxon>
    </lineage>
</organism>
<dbReference type="AlphaFoldDB" id="A0A1V4AS99"/>
<name>A0A1V4AS99_9BACT</name>
<evidence type="ECO:0000313" key="2">
    <source>
        <dbReference type="Proteomes" id="UP000189681"/>
    </source>
</evidence>
<dbReference type="Proteomes" id="UP000189681">
    <property type="component" value="Unassembled WGS sequence"/>
</dbReference>
<comment type="caution">
    <text evidence="1">The sequence shown here is derived from an EMBL/GenBank/DDBJ whole genome shotgun (WGS) entry which is preliminary data.</text>
</comment>
<accession>A0A1V4AS99</accession>
<sequence length="80" mass="8838">MREVIHPTTHLVYSVSTSLLDAGGEFGAIMIFSDISEIRKLQSSLNTVIEFEKKLKNLENRTVTSDIATELGNMLLNQAG</sequence>
<evidence type="ECO:0000313" key="1">
    <source>
        <dbReference type="EMBL" id="OOP56002.1"/>
    </source>
</evidence>